<keyword evidence="2" id="KW-0813">Transport</keyword>
<feature type="transmembrane region" description="Helical" evidence="6">
    <location>
        <begin position="235"/>
        <end position="251"/>
    </location>
</feature>
<keyword evidence="4 6" id="KW-1133">Transmembrane helix</keyword>
<evidence type="ECO:0000313" key="8">
    <source>
        <dbReference type="EMBL" id="GLY71278.1"/>
    </source>
</evidence>
<feature type="transmembrane region" description="Helical" evidence="6">
    <location>
        <begin position="370"/>
        <end position="393"/>
    </location>
</feature>
<dbReference type="InterPro" id="IPR036259">
    <property type="entry name" value="MFS_trans_sf"/>
</dbReference>
<dbReference type="Pfam" id="PF07690">
    <property type="entry name" value="MFS_1"/>
    <property type="match status" value="2"/>
</dbReference>
<gene>
    <name evidence="8" type="ORF">Atai01_78970</name>
</gene>
<feature type="transmembrane region" description="Helical" evidence="6">
    <location>
        <begin position="272"/>
        <end position="295"/>
    </location>
</feature>
<comment type="subcellular location">
    <subcellularLocation>
        <location evidence="1">Cell inner membrane</location>
        <topology evidence="1">Multi-pass membrane protein</topology>
    </subcellularLocation>
</comment>
<evidence type="ECO:0000259" key="7">
    <source>
        <dbReference type="PROSITE" id="PS50850"/>
    </source>
</evidence>
<dbReference type="InterPro" id="IPR020846">
    <property type="entry name" value="MFS_dom"/>
</dbReference>
<dbReference type="AlphaFoldDB" id="A0A9W6R9B4"/>
<dbReference type="SUPFAM" id="SSF103473">
    <property type="entry name" value="MFS general substrate transporter"/>
    <property type="match status" value="1"/>
</dbReference>
<feature type="transmembrane region" description="Helical" evidence="6">
    <location>
        <begin position="344"/>
        <end position="364"/>
    </location>
</feature>
<dbReference type="GO" id="GO:0022857">
    <property type="term" value="F:transmembrane transporter activity"/>
    <property type="evidence" value="ECO:0007669"/>
    <property type="project" value="InterPro"/>
</dbReference>
<evidence type="ECO:0000256" key="2">
    <source>
        <dbReference type="ARBA" id="ARBA00022448"/>
    </source>
</evidence>
<evidence type="ECO:0000313" key="9">
    <source>
        <dbReference type="Proteomes" id="UP001165136"/>
    </source>
</evidence>
<feature type="transmembrane region" description="Helical" evidence="6">
    <location>
        <begin position="447"/>
        <end position="468"/>
    </location>
</feature>
<evidence type="ECO:0000256" key="5">
    <source>
        <dbReference type="ARBA" id="ARBA00023136"/>
    </source>
</evidence>
<feature type="transmembrane region" description="Helical" evidence="6">
    <location>
        <begin position="179"/>
        <end position="199"/>
    </location>
</feature>
<feature type="transmembrane region" description="Helical" evidence="6">
    <location>
        <begin position="58"/>
        <end position="80"/>
    </location>
</feature>
<feature type="domain" description="Major facilitator superfamily (MFS) profile" evidence="7">
    <location>
        <begin position="1"/>
        <end position="474"/>
    </location>
</feature>
<accession>A0A9W6R9B4</accession>
<keyword evidence="9" id="KW-1185">Reference proteome</keyword>
<dbReference type="Proteomes" id="UP001165136">
    <property type="component" value="Unassembled WGS sequence"/>
</dbReference>
<dbReference type="PANTHER" id="PTHR23501">
    <property type="entry name" value="MAJOR FACILITATOR SUPERFAMILY"/>
    <property type="match status" value="1"/>
</dbReference>
<dbReference type="EMBL" id="BSTI01000034">
    <property type="protein sequence ID" value="GLY71278.1"/>
    <property type="molecule type" value="Genomic_DNA"/>
</dbReference>
<name>A0A9W6R9B4_9PSEU</name>
<feature type="transmembrane region" description="Helical" evidence="6">
    <location>
        <begin position="92"/>
        <end position="110"/>
    </location>
</feature>
<feature type="transmembrane region" description="Helical" evidence="6">
    <location>
        <begin position="27"/>
        <end position="46"/>
    </location>
</feature>
<feature type="transmembrane region" description="Helical" evidence="6">
    <location>
        <begin position="414"/>
        <end position="435"/>
    </location>
</feature>
<keyword evidence="3 6" id="KW-0812">Transmembrane</keyword>
<evidence type="ECO:0000256" key="6">
    <source>
        <dbReference type="SAM" id="Phobius"/>
    </source>
</evidence>
<sequence length="487" mass="49819">MDSGVTDGAPAATAHGPSGGKYHPIRIVVLIILLTEVFSFEFNMVMPGLPNVAAAFRTTAVSLAVSVPLLVSAVVVPLLAKWADIRGKKLTMLGGTGVFLVGNVLCALAPTYPVFLLGRGLTSFGMVGSVISYGLIRDLLPPKWVPIGIGGLGTGIGVGAVIGPLVGGTLTDSFGFRSVFWFMICYAGVIGALVLVFVPESRVRIRQRLDFVGATLLGIGVAALIYASIVPSARIVAGVLGILLIVLFVIVERRTDQPLVSMRLLARPALSMTLLNSGLVGFIVGAQGVLLPLLLRTPALPGRGGLGLSAIGYAVNFSLVMGTCSAVCGFLAGLVSKRSGARHALLVSTAGWTVPMVLLAAGVINDNWLVRLVALLMGIAQGFYYASTANLIIDAVPAKMQGISASMKYTVEQGIGSIAGAVAGAVIATDIVQVVPGTGAIVYGSTGFRIAFGLLAVAGALAVVVVLLMRHGRTPATGGAAPDSDPG</sequence>
<dbReference type="GO" id="GO:0005886">
    <property type="term" value="C:plasma membrane"/>
    <property type="evidence" value="ECO:0007669"/>
    <property type="project" value="UniProtKB-SubCell"/>
</dbReference>
<dbReference type="Gene3D" id="1.20.1250.20">
    <property type="entry name" value="MFS general substrate transporter like domains"/>
    <property type="match status" value="1"/>
</dbReference>
<feature type="transmembrane region" description="Helical" evidence="6">
    <location>
        <begin position="310"/>
        <end position="332"/>
    </location>
</feature>
<evidence type="ECO:0000256" key="1">
    <source>
        <dbReference type="ARBA" id="ARBA00004429"/>
    </source>
</evidence>
<dbReference type="InterPro" id="IPR011701">
    <property type="entry name" value="MFS"/>
</dbReference>
<keyword evidence="5 6" id="KW-0472">Membrane</keyword>
<dbReference type="PANTHER" id="PTHR23501:SF191">
    <property type="entry name" value="VACUOLAR BASIC AMINO ACID TRANSPORTER 4"/>
    <property type="match status" value="1"/>
</dbReference>
<evidence type="ECO:0000256" key="4">
    <source>
        <dbReference type="ARBA" id="ARBA00022989"/>
    </source>
</evidence>
<organism evidence="8 9">
    <name type="scientific">Amycolatopsis taiwanensis</name>
    <dbReference type="NCBI Taxonomy" id="342230"/>
    <lineage>
        <taxon>Bacteria</taxon>
        <taxon>Bacillati</taxon>
        <taxon>Actinomycetota</taxon>
        <taxon>Actinomycetes</taxon>
        <taxon>Pseudonocardiales</taxon>
        <taxon>Pseudonocardiaceae</taxon>
        <taxon>Amycolatopsis</taxon>
    </lineage>
</organism>
<proteinExistence type="predicted"/>
<comment type="caution">
    <text evidence="8">The sequence shown here is derived from an EMBL/GenBank/DDBJ whole genome shotgun (WGS) entry which is preliminary data.</text>
</comment>
<reference evidence="8" key="1">
    <citation type="submission" date="2023-03" db="EMBL/GenBank/DDBJ databases">
        <title>Amycolatopsis taiwanensis NBRC 103393.</title>
        <authorList>
            <person name="Ichikawa N."/>
            <person name="Sato H."/>
            <person name="Tonouchi N."/>
        </authorList>
    </citation>
    <scope>NUCLEOTIDE SEQUENCE</scope>
    <source>
        <strain evidence="8">NBRC 103393</strain>
    </source>
</reference>
<dbReference type="PROSITE" id="PS50850">
    <property type="entry name" value="MFS"/>
    <property type="match status" value="1"/>
</dbReference>
<feature type="transmembrane region" description="Helical" evidence="6">
    <location>
        <begin position="211"/>
        <end position="229"/>
    </location>
</feature>
<protein>
    <submittedName>
        <fullName evidence="8">MFS transporter</fullName>
    </submittedName>
</protein>
<evidence type="ECO:0000256" key="3">
    <source>
        <dbReference type="ARBA" id="ARBA00022692"/>
    </source>
</evidence>
<dbReference type="Gene3D" id="1.20.1720.10">
    <property type="entry name" value="Multidrug resistance protein D"/>
    <property type="match status" value="1"/>
</dbReference>
<feature type="transmembrane region" description="Helical" evidence="6">
    <location>
        <begin position="147"/>
        <end position="167"/>
    </location>
</feature>